<accession>A0A9X8ZZN4</accession>
<protein>
    <submittedName>
        <fullName evidence="1">AraC family transcriptional regulator</fullName>
    </submittedName>
</protein>
<comment type="caution">
    <text evidence="1">The sequence shown here is derived from an EMBL/GenBank/DDBJ whole genome shotgun (WGS) entry which is preliminary data.</text>
</comment>
<sequence>MNTSIDIQHLCDLAHKAFNAPVHILSTDRKILYHSTSDNVC</sequence>
<gene>
    <name evidence="1" type="ORF">FC695_42315</name>
</gene>
<dbReference type="AlphaFoldDB" id="A0A9X8ZZN4"/>
<evidence type="ECO:0000313" key="1">
    <source>
        <dbReference type="EMBL" id="TKI82089.1"/>
    </source>
</evidence>
<organism evidence="1 2">
    <name type="scientific">Bacillus cereus</name>
    <dbReference type="NCBI Taxonomy" id="1396"/>
    <lineage>
        <taxon>Bacteria</taxon>
        <taxon>Bacillati</taxon>
        <taxon>Bacillota</taxon>
        <taxon>Bacilli</taxon>
        <taxon>Bacillales</taxon>
        <taxon>Bacillaceae</taxon>
        <taxon>Bacillus</taxon>
        <taxon>Bacillus cereus group</taxon>
    </lineage>
</organism>
<feature type="non-terminal residue" evidence="1">
    <location>
        <position position="41"/>
    </location>
</feature>
<dbReference type="Proteomes" id="UP000308444">
    <property type="component" value="Unassembled WGS sequence"/>
</dbReference>
<dbReference type="EMBL" id="SZOH01004914">
    <property type="protein sequence ID" value="TKI82089.1"/>
    <property type="molecule type" value="Genomic_DNA"/>
</dbReference>
<reference evidence="1 2" key="1">
    <citation type="journal article" date="2019" name="Environ. Microbiol.">
        <title>An active ?-lactamase is a part of an orchestrated cell wall stress resistance network of Bacillus subtilis and related rhizosphere species.</title>
        <authorList>
            <person name="Bucher T."/>
            <person name="Keren-Paz A."/>
            <person name="Hausser J."/>
            <person name="Olender T."/>
            <person name="Cytryn E."/>
            <person name="Kolodkin-Gal I."/>
        </authorList>
    </citation>
    <scope>NUCLEOTIDE SEQUENCE [LARGE SCALE GENOMIC DNA]</scope>
    <source>
        <strain evidence="1 2">I32</strain>
    </source>
</reference>
<proteinExistence type="predicted"/>
<evidence type="ECO:0000313" key="2">
    <source>
        <dbReference type="Proteomes" id="UP000308444"/>
    </source>
</evidence>
<name>A0A9X8ZZN4_BACCE</name>